<name>A0A3Q7HV09_SOLLC</name>
<dbReference type="SMART" id="SM00014">
    <property type="entry name" value="acidPPc"/>
    <property type="match status" value="1"/>
</dbReference>
<evidence type="ECO:0000313" key="3">
    <source>
        <dbReference type="EnsemblPlants" id="Solyc08g078990.2.1"/>
    </source>
</evidence>
<dbReference type="GO" id="GO:0046839">
    <property type="term" value="P:phospholipid dephosphorylation"/>
    <property type="evidence" value="ECO:0000318"/>
    <property type="project" value="GO_Central"/>
</dbReference>
<dbReference type="STRING" id="4081.A0A3Q7HV09"/>
<dbReference type="InterPro" id="IPR036938">
    <property type="entry name" value="PAP2/HPO_sf"/>
</dbReference>
<keyword evidence="1" id="KW-0812">Transmembrane</keyword>
<feature type="domain" description="Phosphatidic acid phosphatase type 2/haloperoxidase" evidence="2">
    <location>
        <begin position="76"/>
        <end position="200"/>
    </location>
</feature>
<accession>A0A3Q7HV09</accession>
<dbReference type="Pfam" id="PF01569">
    <property type="entry name" value="PAP2"/>
    <property type="match status" value="1"/>
</dbReference>
<dbReference type="SUPFAM" id="SSF48317">
    <property type="entry name" value="Acid phosphatase/Vanadium-dependent haloperoxidase"/>
    <property type="match status" value="1"/>
</dbReference>
<protein>
    <recommendedName>
        <fullName evidence="2">Phosphatidic acid phosphatase type 2/haloperoxidase domain-containing protein</fullName>
    </recommendedName>
</protein>
<dbReference type="PaxDb" id="4081-Solyc08g078990.1.1"/>
<dbReference type="InterPro" id="IPR000326">
    <property type="entry name" value="PAP2/HPO"/>
</dbReference>
<feature type="transmembrane region" description="Helical" evidence="1">
    <location>
        <begin position="180"/>
        <end position="197"/>
    </location>
</feature>
<feature type="transmembrane region" description="Helical" evidence="1">
    <location>
        <begin position="76"/>
        <end position="99"/>
    </location>
</feature>
<keyword evidence="1" id="KW-1133">Transmembrane helix</keyword>
<dbReference type="OMA" id="LKINCKF"/>
<organism evidence="3">
    <name type="scientific">Solanum lycopersicum</name>
    <name type="common">Tomato</name>
    <name type="synonym">Lycopersicon esculentum</name>
    <dbReference type="NCBI Taxonomy" id="4081"/>
    <lineage>
        <taxon>Eukaryota</taxon>
        <taxon>Viridiplantae</taxon>
        <taxon>Streptophyta</taxon>
        <taxon>Embryophyta</taxon>
        <taxon>Tracheophyta</taxon>
        <taxon>Spermatophyta</taxon>
        <taxon>Magnoliopsida</taxon>
        <taxon>eudicotyledons</taxon>
        <taxon>Gunneridae</taxon>
        <taxon>Pentapetalae</taxon>
        <taxon>asterids</taxon>
        <taxon>lamiids</taxon>
        <taxon>Solanales</taxon>
        <taxon>Solanaceae</taxon>
        <taxon>Solanoideae</taxon>
        <taxon>Solaneae</taxon>
        <taxon>Solanum</taxon>
        <taxon>Solanum subgen. Lycopersicon</taxon>
    </lineage>
</organism>
<feature type="transmembrane region" description="Helical" evidence="1">
    <location>
        <begin position="232"/>
        <end position="248"/>
    </location>
</feature>
<dbReference type="Gene3D" id="1.20.144.10">
    <property type="entry name" value="Phosphatidic acid phosphatase type 2/haloperoxidase"/>
    <property type="match status" value="1"/>
</dbReference>
<sequence length="253" mass="28573">MVSMSSPPSPAPSLLRRIVDFDTAISLRLYTLTHPILPYYFLKTLEISGDGFLFFPLVLSLLLYPLAFSDTKNSNIFLINLLLGGILDLIVIGPLKHLIRRPRPVYNKNMFLSFAVDHWSFPSGHSSRVSMIATLFYLSSDFIRDVLIQLKYDLFVDYLMLIVIGWAATTSCSRVLLGRHFVFDVIAGVLLGILEGFSIEHGRHKWTEFFLFIVEVTSGAESFALHRTKESLTVSVTLGGVVIFSTCIDRRYL</sequence>
<dbReference type="InParanoid" id="A0A3Q7HV09"/>
<dbReference type="Gramene" id="Solyc08g078990.2.1">
    <property type="protein sequence ID" value="Solyc08g078990.2.1"/>
    <property type="gene ID" value="Solyc08g078990.2"/>
</dbReference>
<dbReference type="EnsemblPlants" id="Solyc08g078990.2.1">
    <property type="protein sequence ID" value="Solyc08g078990.2.1"/>
    <property type="gene ID" value="Solyc08g078990.2"/>
</dbReference>
<proteinExistence type="predicted"/>
<keyword evidence="4" id="KW-1185">Reference proteome</keyword>
<reference evidence="3" key="1">
    <citation type="journal article" date="2012" name="Nature">
        <title>The tomato genome sequence provides insights into fleshy fruit evolution.</title>
        <authorList>
            <consortium name="Tomato Genome Consortium"/>
        </authorList>
    </citation>
    <scope>NUCLEOTIDE SEQUENCE [LARGE SCALE GENOMIC DNA]</scope>
    <source>
        <strain evidence="3">cv. Heinz 1706</strain>
    </source>
</reference>
<dbReference type="PANTHER" id="PTHR14969:SF13">
    <property type="entry name" value="AT30094P"/>
    <property type="match status" value="1"/>
</dbReference>
<dbReference type="GO" id="GO:0016020">
    <property type="term" value="C:membrane"/>
    <property type="evidence" value="ECO:0000318"/>
    <property type="project" value="GO_Central"/>
</dbReference>
<dbReference type="Proteomes" id="UP000004994">
    <property type="component" value="Chromosome 8"/>
</dbReference>
<evidence type="ECO:0000313" key="4">
    <source>
        <dbReference type="Proteomes" id="UP000004994"/>
    </source>
</evidence>
<dbReference type="FunCoup" id="A0A3Q7HV09">
    <property type="interactions" value="193"/>
</dbReference>
<evidence type="ECO:0000256" key="1">
    <source>
        <dbReference type="SAM" id="Phobius"/>
    </source>
</evidence>
<dbReference type="AlphaFoldDB" id="A0A3Q7HV09"/>
<reference evidence="3" key="2">
    <citation type="submission" date="2019-01" db="UniProtKB">
        <authorList>
            <consortium name="EnsemblPlants"/>
        </authorList>
    </citation>
    <scope>IDENTIFICATION</scope>
    <source>
        <strain evidence="3">cv. Heinz 1706</strain>
    </source>
</reference>
<feature type="transmembrane region" description="Helical" evidence="1">
    <location>
        <begin position="51"/>
        <end position="69"/>
    </location>
</feature>
<keyword evidence="1" id="KW-0472">Membrane</keyword>
<feature type="transmembrane region" description="Helical" evidence="1">
    <location>
        <begin position="150"/>
        <end position="168"/>
    </location>
</feature>
<dbReference type="GO" id="GO:0042392">
    <property type="term" value="F:sphingosine-1-phosphate phosphatase activity"/>
    <property type="evidence" value="ECO:0000318"/>
    <property type="project" value="GO_Central"/>
</dbReference>
<dbReference type="PANTHER" id="PTHR14969">
    <property type="entry name" value="SPHINGOSINE-1-PHOSPHATE PHOSPHOHYDROLASE"/>
    <property type="match status" value="1"/>
</dbReference>
<evidence type="ECO:0000259" key="2">
    <source>
        <dbReference type="SMART" id="SM00014"/>
    </source>
</evidence>